<sequence length="238" mass="24185">MSQFTASDDGGAGVTAKAGTAAQEASDVTATVGHEAAGVARTGKEEITAVAGEAKTQITQLFAQTGRELSDQAASQQQRLAAGASAFGDDLSRMAENDQGSGFAGDLVRRVATHASTAGAWLADRDPQELLRDVTAFARRRPGAFIAGAVVAGLVVGRLSRALAAGASSSNTSSTSGSTGRVSADTTPDGPRFTAADAQARATEDPTGVDSDTPVYSRSAHLIDGDREEQANDRSDTV</sequence>
<dbReference type="Proteomes" id="UP000285970">
    <property type="component" value="Unassembled WGS sequence"/>
</dbReference>
<organism evidence="2 3">
    <name type="scientific">Microbacterium enclense</name>
    <dbReference type="NCBI Taxonomy" id="993073"/>
    <lineage>
        <taxon>Bacteria</taxon>
        <taxon>Bacillati</taxon>
        <taxon>Actinomycetota</taxon>
        <taxon>Actinomycetes</taxon>
        <taxon>Micrococcales</taxon>
        <taxon>Microbacteriaceae</taxon>
        <taxon>Microbacterium</taxon>
    </lineage>
</organism>
<proteinExistence type="predicted"/>
<feature type="compositionally biased region" description="Basic and acidic residues" evidence="1">
    <location>
        <begin position="221"/>
        <end position="238"/>
    </location>
</feature>
<protein>
    <recommendedName>
        <fullName evidence="4">DUF3618 domain-containing protein</fullName>
    </recommendedName>
</protein>
<gene>
    <name evidence="2" type="ORF">D8Y23_08595</name>
</gene>
<accession>A0A443JEJ1</accession>
<feature type="region of interest" description="Disordered" evidence="1">
    <location>
        <begin position="165"/>
        <end position="238"/>
    </location>
</feature>
<dbReference type="EMBL" id="RBZY01000026">
    <property type="protein sequence ID" value="RWR18928.1"/>
    <property type="molecule type" value="Genomic_DNA"/>
</dbReference>
<feature type="compositionally biased region" description="Low complexity" evidence="1">
    <location>
        <begin position="165"/>
        <end position="180"/>
    </location>
</feature>
<feature type="region of interest" description="Disordered" evidence="1">
    <location>
        <begin position="1"/>
        <end position="29"/>
    </location>
</feature>
<evidence type="ECO:0000313" key="3">
    <source>
        <dbReference type="Proteomes" id="UP000285970"/>
    </source>
</evidence>
<dbReference type="RefSeq" id="WP_128217734.1">
    <property type="nucleotide sequence ID" value="NZ_RBZY01000026.1"/>
</dbReference>
<evidence type="ECO:0000256" key="1">
    <source>
        <dbReference type="SAM" id="MobiDB-lite"/>
    </source>
</evidence>
<evidence type="ECO:0000313" key="2">
    <source>
        <dbReference type="EMBL" id="RWR18928.1"/>
    </source>
</evidence>
<reference evidence="2 3" key="1">
    <citation type="journal article" date="2018" name="Front. Microbiol.">
        <title>Novel Insights Into Bacterial Dimethylsulfoniopropionate Catabolism in the East China Sea.</title>
        <authorList>
            <person name="Liu J."/>
            <person name="Liu J."/>
            <person name="Zhang S.H."/>
            <person name="Liang J."/>
            <person name="Lin H."/>
            <person name="Song D."/>
            <person name="Yang G.P."/>
            <person name="Todd J.D."/>
            <person name="Zhang X.H."/>
        </authorList>
    </citation>
    <scope>NUCLEOTIDE SEQUENCE [LARGE SCALE GENOMIC DNA]</scope>
    <source>
        <strain evidence="2 3">ZYFD042</strain>
    </source>
</reference>
<name>A0A443JEJ1_9MICO</name>
<dbReference type="OrthoDB" id="4578793at2"/>
<comment type="caution">
    <text evidence="2">The sequence shown here is derived from an EMBL/GenBank/DDBJ whole genome shotgun (WGS) entry which is preliminary data.</text>
</comment>
<dbReference type="AlphaFoldDB" id="A0A443JEJ1"/>
<evidence type="ECO:0008006" key="4">
    <source>
        <dbReference type="Google" id="ProtNLM"/>
    </source>
</evidence>